<evidence type="ECO:0000256" key="1">
    <source>
        <dbReference type="SAM" id="MobiDB-lite"/>
    </source>
</evidence>
<accession>A0ABU1IZ14</accession>
<evidence type="ECO:0000313" key="3">
    <source>
        <dbReference type="Proteomes" id="UP001185028"/>
    </source>
</evidence>
<feature type="region of interest" description="Disordered" evidence="1">
    <location>
        <begin position="1"/>
        <end position="40"/>
    </location>
</feature>
<keyword evidence="3" id="KW-1185">Reference proteome</keyword>
<organism evidence="2 3">
    <name type="scientific">Paenibacillus hunanensis</name>
    <dbReference type="NCBI Taxonomy" id="539262"/>
    <lineage>
        <taxon>Bacteria</taxon>
        <taxon>Bacillati</taxon>
        <taxon>Bacillota</taxon>
        <taxon>Bacilli</taxon>
        <taxon>Bacillales</taxon>
        <taxon>Paenibacillaceae</taxon>
        <taxon>Paenibacillus</taxon>
    </lineage>
</organism>
<sequence>MIFSHPDFTVGSGITPDQSTAPYRAASRGLLPNESTFTAG</sequence>
<dbReference type="EMBL" id="JAVDQH010000008">
    <property type="protein sequence ID" value="MDR6244494.1"/>
    <property type="molecule type" value="Genomic_DNA"/>
</dbReference>
<name>A0ABU1IZ14_9BACL</name>
<evidence type="ECO:0000313" key="2">
    <source>
        <dbReference type="EMBL" id="MDR6244494.1"/>
    </source>
</evidence>
<dbReference type="Proteomes" id="UP001185028">
    <property type="component" value="Unassembled WGS sequence"/>
</dbReference>
<gene>
    <name evidence="2" type="ORF">JOC58_002387</name>
</gene>
<proteinExistence type="predicted"/>
<reference evidence="2 3" key="1">
    <citation type="submission" date="2023-07" db="EMBL/GenBank/DDBJ databases">
        <title>Genomic Encyclopedia of Type Strains, Phase IV (KMG-IV): sequencing the most valuable type-strain genomes for metagenomic binning, comparative biology and taxonomic classification.</title>
        <authorList>
            <person name="Goeker M."/>
        </authorList>
    </citation>
    <scope>NUCLEOTIDE SEQUENCE [LARGE SCALE GENOMIC DNA]</scope>
    <source>
        <strain evidence="2 3">DSM 22170</strain>
    </source>
</reference>
<protein>
    <submittedName>
        <fullName evidence="2">Uncharacterized protein</fullName>
    </submittedName>
</protein>
<comment type="caution">
    <text evidence="2">The sequence shown here is derived from an EMBL/GenBank/DDBJ whole genome shotgun (WGS) entry which is preliminary data.</text>
</comment>